<dbReference type="InterPro" id="IPR050471">
    <property type="entry name" value="AB_hydrolase"/>
</dbReference>
<gene>
    <name evidence="2" type="ORF">Ani05nite_60220</name>
</gene>
<dbReference type="PANTHER" id="PTHR43433:SF5">
    <property type="entry name" value="AB HYDROLASE-1 DOMAIN-CONTAINING PROTEIN"/>
    <property type="match status" value="1"/>
</dbReference>
<dbReference type="InterPro" id="IPR029058">
    <property type="entry name" value="AB_hydrolase_fold"/>
</dbReference>
<comment type="caution">
    <text evidence="2">The sequence shown here is derived from an EMBL/GenBank/DDBJ whole genome shotgun (WGS) entry which is preliminary data.</text>
</comment>
<dbReference type="Pfam" id="PF00561">
    <property type="entry name" value="Abhydrolase_1"/>
    <property type="match status" value="1"/>
</dbReference>
<keyword evidence="3" id="KW-1185">Reference proteome</keyword>
<reference evidence="2" key="1">
    <citation type="submission" date="2021-01" db="EMBL/GenBank/DDBJ databases">
        <title>Whole genome shotgun sequence of Actinoplanes nipponensis NBRC 14063.</title>
        <authorList>
            <person name="Komaki H."/>
            <person name="Tamura T."/>
        </authorList>
    </citation>
    <scope>NUCLEOTIDE SEQUENCE</scope>
    <source>
        <strain evidence="2">NBRC 14063</strain>
    </source>
</reference>
<sequence>MTREEGGFFGRLAEGLASAGVASLRFDFRGHGESEGRQEDLTLSGVLNDIRAAVAHARQLSGSVPVNLLGASFSGGICAYFAAEFPSEIARLILINPLTNYKKRFIDDKPYWNDDQIDESAGRELTQNGFLPHSATFKLGRPLLNEVFHVRPDRKSGDIQAPTLILHGTGDTFIPVQSSRDFIAKISAPAKLIEIEGAQHGIAVHDDPQYRNPQTQIWQAKAIEDIAAWSA</sequence>
<keyword evidence="2" id="KW-0378">Hydrolase</keyword>
<dbReference type="SUPFAM" id="SSF53474">
    <property type="entry name" value="alpha/beta-Hydrolases"/>
    <property type="match status" value="1"/>
</dbReference>
<proteinExistence type="predicted"/>
<name>A0A919MSE3_9ACTN</name>
<dbReference type="InterPro" id="IPR000073">
    <property type="entry name" value="AB_hydrolase_1"/>
</dbReference>
<dbReference type="Gene3D" id="3.40.50.1820">
    <property type="entry name" value="alpha/beta hydrolase"/>
    <property type="match status" value="1"/>
</dbReference>
<dbReference type="EMBL" id="BOMQ01000070">
    <property type="protein sequence ID" value="GIE52488.1"/>
    <property type="molecule type" value="Genomic_DNA"/>
</dbReference>
<evidence type="ECO:0000313" key="3">
    <source>
        <dbReference type="Proteomes" id="UP000647172"/>
    </source>
</evidence>
<accession>A0A919MSE3</accession>
<dbReference type="GO" id="GO:0016787">
    <property type="term" value="F:hydrolase activity"/>
    <property type="evidence" value="ECO:0007669"/>
    <property type="project" value="UniProtKB-KW"/>
</dbReference>
<dbReference type="Proteomes" id="UP000647172">
    <property type="component" value="Unassembled WGS sequence"/>
</dbReference>
<evidence type="ECO:0000313" key="2">
    <source>
        <dbReference type="EMBL" id="GIE52488.1"/>
    </source>
</evidence>
<protein>
    <submittedName>
        <fullName evidence="2">Alpha/beta hydrolase</fullName>
    </submittedName>
</protein>
<feature type="domain" description="AB hydrolase-1" evidence="1">
    <location>
        <begin position="8"/>
        <end position="120"/>
    </location>
</feature>
<dbReference type="AlphaFoldDB" id="A0A919MSE3"/>
<organism evidence="2 3">
    <name type="scientific">Actinoplanes nipponensis</name>
    <dbReference type="NCBI Taxonomy" id="135950"/>
    <lineage>
        <taxon>Bacteria</taxon>
        <taxon>Bacillati</taxon>
        <taxon>Actinomycetota</taxon>
        <taxon>Actinomycetes</taxon>
        <taxon>Micromonosporales</taxon>
        <taxon>Micromonosporaceae</taxon>
        <taxon>Actinoplanes</taxon>
    </lineage>
</organism>
<dbReference type="PANTHER" id="PTHR43433">
    <property type="entry name" value="HYDROLASE, ALPHA/BETA FOLD FAMILY PROTEIN"/>
    <property type="match status" value="1"/>
</dbReference>
<evidence type="ECO:0000259" key="1">
    <source>
        <dbReference type="Pfam" id="PF00561"/>
    </source>
</evidence>